<dbReference type="RefSeq" id="XP_020902202.1">
    <property type="nucleotide sequence ID" value="XM_021046543.2"/>
</dbReference>
<name>A0A913XBU1_EXADI</name>
<dbReference type="OMA" id="ISCAVMQ"/>
<keyword evidence="3 5" id="KW-1133">Transmembrane helix</keyword>
<evidence type="ECO:0000313" key="6">
    <source>
        <dbReference type="EnsemblMetazoa" id="XP_020902202.1"/>
    </source>
</evidence>
<keyword evidence="7" id="KW-1185">Reference proteome</keyword>
<evidence type="ECO:0000256" key="4">
    <source>
        <dbReference type="ARBA" id="ARBA00023136"/>
    </source>
</evidence>
<keyword evidence="4 5" id="KW-0472">Membrane</keyword>
<dbReference type="PANTHER" id="PTHR12952">
    <property type="entry name" value="SYS1"/>
    <property type="match status" value="1"/>
</dbReference>
<dbReference type="OrthoDB" id="542931at2759"/>
<protein>
    <recommendedName>
        <fullName evidence="8">Transmembrane protein 244</fullName>
    </recommendedName>
</protein>
<dbReference type="AlphaFoldDB" id="A0A913XBU1"/>
<evidence type="ECO:0000256" key="3">
    <source>
        <dbReference type="ARBA" id="ARBA00022989"/>
    </source>
</evidence>
<dbReference type="GO" id="GO:0016020">
    <property type="term" value="C:membrane"/>
    <property type="evidence" value="ECO:0007669"/>
    <property type="project" value="UniProtKB-SubCell"/>
</dbReference>
<dbReference type="EnsemblMetazoa" id="XM_021046543.2">
    <property type="protein sequence ID" value="XP_020902202.1"/>
    <property type="gene ID" value="LOC110240724"/>
</dbReference>
<evidence type="ECO:0000256" key="2">
    <source>
        <dbReference type="ARBA" id="ARBA00022692"/>
    </source>
</evidence>
<dbReference type="Proteomes" id="UP000887567">
    <property type="component" value="Unplaced"/>
</dbReference>
<feature type="transmembrane region" description="Helical" evidence="5">
    <location>
        <begin position="62"/>
        <end position="83"/>
    </location>
</feature>
<accession>A0A913XBU1</accession>
<reference evidence="6" key="1">
    <citation type="submission" date="2022-11" db="UniProtKB">
        <authorList>
            <consortium name="EnsemblMetazoa"/>
        </authorList>
    </citation>
    <scope>IDENTIFICATION</scope>
</reference>
<evidence type="ECO:0000313" key="7">
    <source>
        <dbReference type="Proteomes" id="UP000887567"/>
    </source>
</evidence>
<dbReference type="KEGG" id="epa:110240724"/>
<feature type="transmembrane region" description="Helical" evidence="5">
    <location>
        <begin position="90"/>
        <end position="107"/>
    </location>
</feature>
<evidence type="ECO:0008006" key="8">
    <source>
        <dbReference type="Google" id="ProtNLM"/>
    </source>
</evidence>
<evidence type="ECO:0000256" key="5">
    <source>
        <dbReference type="SAM" id="Phobius"/>
    </source>
</evidence>
<feature type="transmembrane region" description="Helical" evidence="5">
    <location>
        <begin position="113"/>
        <end position="134"/>
    </location>
</feature>
<feature type="transmembrane region" description="Helical" evidence="5">
    <location>
        <begin position="12"/>
        <end position="38"/>
    </location>
</feature>
<evidence type="ECO:0000256" key="1">
    <source>
        <dbReference type="ARBA" id="ARBA00004141"/>
    </source>
</evidence>
<dbReference type="GeneID" id="110240724"/>
<keyword evidence="2 5" id="KW-0812">Transmembrane</keyword>
<dbReference type="InterPro" id="IPR019185">
    <property type="entry name" value="Integral_membrane_SYS1-rel"/>
</dbReference>
<dbReference type="PANTHER" id="PTHR12952:SF1">
    <property type="entry name" value="TRANSMEMBRANE PROTEIN 244"/>
    <property type="match status" value="1"/>
</dbReference>
<comment type="subcellular location">
    <subcellularLocation>
        <location evidence="1">Membrane</location>
        <topology evidence="1">Multi-pass membrane protein</topology>
    </subcellularLocation>
</comment>
<sequence>MNTRFCSGTRLICFNLWVALVIFYFVFYMFSSVLVGAFKIQTFDGKIPFDFKNCCVDNDQDIVNLLALVLTYVVSTGIFLIFIRQRIWDYAITISLIHLGISCAVMQDFPTNWHWWLAYGLSVLFMIVIGQIALCCCCKEKTDRVASTQNLVT</sequence>
<proteinExistence type="predicted"/>
<organism evidence="6 7">
    <name type="scientific">Exaiptasia diaphana</name>
    <name type="common">Tropical sea anemone</name>
    <name type="synonym">Aiptasia pulchella</name>
    <dbReference type="NCBI Taxonomy" id="2652724"/>
    <lineage>
        <taxon>Eukaryota</taxon>
        <taxon>Metazoa</taxon>
        <taxon>Cnidaria</taxon>
        <taxon>Anthozoa</taxon>
        <taxon>Hexacorallia</taxon>
        <taxon>Actiniaria</taxon>
        <taxon>Aiptasiidae</taxon>
        <taxon>Exaiptasia</taxon>
    </lineage>
</organism>
<dbReference type="Pfam" id="PF09801">
    <property type="entry name" value="SYS1"/>
    <property type="match status" value="1"/>
</dbReference>